<evidence type="ECO:0000256" key="4">
    <source>
        <dbReference type="ARBA" id="ARBA00023235"/>
    </source>
</evidence>
<dbReference type="Gene3D" id="3.60.120.10">
    <property type="entry name" value="Anthranilate synthase"/>
    <property type="match status" value="1"/>
</dbReference>
<dbReference type="InterPro" id="IPR015890">
    <property type="entry name" value="Chorismate_C"/>
</dbReference>
<evidence type="ECO:0000256" key="1">
    <source>
        <dbReference type="ARBA" id="ARBA00000799"/>
    </source>
</evidence>
<dbReference type="PANTHER" id="PTHR42839">
    <property type="entry name" value="ISOCHORISMATE SYNTHASE ENTC"/>
    <property type="match status" value="1"/>
</dbReference>
<comment type="caution">
    <text evidence="7">The sequence shown here is derived from an EMBL/GenBank/DDBJ whole genome shotgun (WGS) entry which is preliminary data.</text>
</comment>
<evidence type="ECO:0000313" key="8">
    <source>
        <dbReference type="Proteomes" id="UP000629963"/>
    </source>
</evidence>
<evidence type="ECO:0000256" key="3">
    <source>
        <dbReference type="ARBA" id="ARBA00012824"/>
    </source>
</evidence>
<protein>
    <recommendedName>
        <fullName evidence="3">isochorismate synthase</fullName>
        <ecNumber evidence="3">5.4.4.2</ecNumber>
    </recommendedName>
    <alternativeName>
        <fullName evidence="5">Isochorismate mutase</fullName>
    </alternativeName>
</protein>
<organism evidence="7 8">
    <name type="scientific">Flavobacterium kayseriense</name>
    <dbReference type="NCBI Taxonomy" id="2764714"/>
    <lineage>
        <taxon>Bacteria</taxon>
        <taxon>Pseudomonadati</taxon>
        <taxon>Bacteroidota</taxon>
        <taxon>Flavobacteriia</taxon>
        <taxon>Flavobacteriales</taxon>
        <taxon>Flavobacteriaceae</taxon>
        <taxon>Flavobacterium</taxon>
    </lineage>
</organism>
<keyword evidence="4 7" id="KW-0413">Isomerase</keyword>
<dbReference type="EC" id="5.4.4.2" evidence="3"/>
<dbReference type="RefSeq" id="WP_187011006.1">
    <property type="nucleotide sequence ID" value="NZ_JACRUI010000005.1"/>
</dbReference>
<reference evidence="7 8" key="1">
    <citation type="submission" date="2020-08" db="EMBL/GenBank/DDBJ databases">
        <title>Description of novel Flavobacterium F-380 isolate.</title>
        <authorList>
            <person name="Saticioglu I.B."/>
            <person name="Duman M."/>
            <person name="Altun S."/>
        </authorList>
    </citation>
    <scope>NUCLEOTIDE SEQUENCE [LARGE SCALE GENOMIC DNA]</scope>
    <source>
        <strain evidence="7 8">F-380</strain>
    </source>
</reference>
<accession>A0ABR7JAM5</accession>
<dbReference type="NCBIfam" id="TIGR00543">
    <property type="entry name" value="isochor_syn"/>
    <property type="match status" value="1"/>
</dbReference>
<dbReference type="SUPFAM" id="SSF56322">
    <property type="entry name" value="ADC synthase"/>
    <property type="match status" value="1"/>
</dbReference>
<evidence type="ECO:0000313" key="7">
    <source>
        <dbReference type="EMBL" id="MBC5842511.1"/>
    </source>
</evidence>
<dbReference type="Proteomes" id="UP000629963">
    <property type="component" value="Unassembled WGS sequence"/>
</dbReference>
<dbReference type="InterPro" id="IPR004561">
    <property type="entry name" value="IsoChor_synthase"/>
</dbReference>
<dbReference type="PANTHER" id="PTHR42839:SF2">
    <property type="entry name" value="ISOCHORISMATE SYNTHASE ENTC"/>
    <property type="match status" value="1"/>
</dbReference>
<dbReference type="Pfam" id="PF00425">
    <property type="entry name" value="Chorismate_bind"/>
    <property type="match status" value="1"/>
</dbReference>
<evidence type="ECO:0000259" key="6">
    <source>
        <dbReference type="Pfam" id="PF00425"/>
    </source>
</evidence>
<feature type="domain" description="Chorismate-utilising enzyme C-terminal" evidence="6">
    <location>
        <begin position="97"/>
        <end position="344"/>
    </location>
</feature>
<gene>
    <name evidence="7" type="ORF">H8R23_13935</name>
</gene>
<proteinExistence type="inferred from homology"/>
<sequence length="352" mass="39463">MEGNSSSIENQIDQHLPFVLYCKPNSAIVCGLLQQNDTLYDVNDFTESGFVFASFDGKLTHLIPEANSERVVLDRKSFSKAAIDCTSFTSDLRSKVVFENLVASGIKAIKENKMKKVVLSRKETVALTDFDLLTTFQKLIALYPTAFVYCYYHPKVGTWLGATPEQLVKSTDSEFETIALAGTQKDHGSPEVIWQKKEQEEQQFVTDYIVAKLNNKVSGLKVSSPYSVKAGMIWHIKSNITAVFNEGTNLKEIVQLLHPTPAVCGFPKEESKAFILNQEQYDRKYYTGFLGELNQKGINGTLSSDLFVNLRSMEIEGNKANIYIGCGITKDSDPTKEWEESVNKSLTMKRVL</sequence>
<dbReference type="EMBL" id="JACRUJ010000005">
    <property type="protein sequence ID" value="MBC5842511.1"/>
    <property type="molecule type" value="Genomic_DNA"/>
</dbReference>
<comment type="similarity">
    <text evidence="2">Belongs to the isochorismate synthase family.</text>
</comment>
<keyword evidence="8" id="KW-1185">Reference proteome</keyword>
<evidence type="ECO:0000256" key="5">
    <source>
        <dbReference type="ARBA" id="ARBA00041564"/>
    </source>
</evidence>
<comment type="catalytic activity">
    <reaction evidence="1">
        <text>chorismate = isochorismate</text>
        <dbReference type="Rhea" id="RHEA:18985"/>
        <dbReference type="ChEBI" id="CHEBI:29748"/>
        <dbReference type="ChEBI" id="CHEBI:29780"/>
        <dbReference type="EC" id="5.4.4.2"/>
    </reaction>
</comment>
<dbReference type="InterPro" id="IPR005801">
    <property type="entry name" value="ADC_synthase"/>
</dbReference>
<dbReference type="GO" id="GO:0008909">
    <property type="term" value="F:isochorismate synthase activity"/>
    <property type="evidence" value="ECO:0007669"/>
    <property type="project" value="UniProtKB-EC"/>
</dbReference>
<evidence type="ECO:0000256" key="2">
    <source>
        <dbReference type="ARBA" id="ARBA00005297"/>
    </source>
</evidence>
<name>A0ABR7JAM5_9FLAO</name>